<dbReference type="AlphaFoldDB" id="A0A2P2QL60"/>
<sequence length="23" mass="2734">MGLFLTLFRLLNWRPFSFTSLAC</sequence>
<dbReference type="EMBL" id="GGEC01087256">
    <property type="protein sequence ID" value="MBX67740.1"/>
    <property type="molecule type" value="Transcribed_RNA"/>
</dbReference>
<evidence type="ECO:0000313" key="1">
    <source>
        <dbReference type="EMBL" id="MBX67740.1"/>
    </source>
</evidence>
<name>A0A2P2QL60_RHIMU</name>
<reference evidence="1" key="1">
    <citation type="submission" date="2018-02" db="EMBL/GenBank/DDBJ databases">
        <title>Rhizophora mucronata_Transcriptome.</title>
        <authorList>
            <person name="Meera S.P."/>
            <person name="Sreeshan A."/>
            <person name="Augustine A."/>
        </authorList>
    </citation>
    <scope>NUCLEOTIDE SEQUENCE</scope>
    <source>
        <tissue evidence="1">Leaf</tissue>
    </source>
</reference>
<protein>
    <submittedName>
        <fullName evidence="1">Uncharacterized protein</fullName>
    </submittedName>
</protein>
<organism evidence="1">
    <name type="scientific">Rhizophora mucronata</name>
    <name type="common">Asiatic mangrove</name>
    <dbReference type="NCBI Taxonomy" id="61149"/>
    <lineage>
        <taxon>Eukaryota</taxon>
        <taxon>Viridiplantae</taxon>
        <taxon>Streptophyta</taxon>
        <taxon>Embryophyta</taxon>
        <taxon>Tracheophyta</taxon>
        <taxon>Spermatophyta</taxon>
        <taxon>Magnoliopsida</taxon>
        <taxon>eudicotyledons</taxon>
        <taxon>Gunneridae</taxon>
        <taxon>Pentapetalae</taxon>
        <taxon>rosids</taxon>
        <taxon>fabids</taxon>
        <taxon>Malpighiales</taxon>
        <taxon>Rhizophoraceae</taxon>
        <taxon>Rhizophora</taxon>
    </lineage>
</organism>
<accession>A0A2P2QL60</accession>
<proteinExistence type="predicted"/>